<dbReference type="EMBL" id="JAGYWB010000002">
    <property type="protein sequence ID" value="KAI0529472.1"/>
    <property type="molecule type" value="Genomic_DNA"/>
</dbReference>
<dbReference type="Pfam" id="PF00005">
    <property type="entry name" value="ABC_tran"/>
    <property type="match status" value="1"/>
</dbReference>
<keyword evidence="9" id="KW-0255">Endonuclease</keyword>
<dbReference type="SUPFAM" id="SSF52540">
    <property type="entry name" value="P-loop containing nucleoside triphosphate hydrolases"/>
    <property type="match status" value="1"/>
</dbReference>
<keyword evidence="15" id="KW-0862">Zinc</keyword>
<dbReference type="SMART" id="SM00343">
    <property type="entry name" value="ZnF_C2HC"/>
    <property type="match status" value="1"/>
</dbReference>
<keyword evidence="4" id="KW-0808">Transferase</keyword>
<dbReference type="CDD" id="cd09274">
    <property type="entry name" value="RNase_HI_RT_Ty3"/>
    <property type="match status" value="1"/>
</dbReference>
<feature type="compositionally biased region" description="Basic and acidic residues" evidence="16">
    <location>
        <begin position="646"/>
        <end position="657"/>
    </location>
</feature>
<evidence type="ECO:0000313" key="23">
    <source>
        <dbReference type="Proteomes" id="UP000829196"/>
    </source>
</evidence>
<feature type="domain" description="Reverse transcriptase" evidence="19">
    <location>
        <begin position="1140"/>
        <end position="1319"/>
    </location>
</feature>
<dbReference type="PROSITE" id="PS50994">
    <property type="entry name" value="INTEGRASE"/>
    <property type="match status" value="1"/>
</dbReference>
<evidence type="ECO:0000256" key="14">
    <source>
        <dbReference type="ARBA" id="ARBA00023136"/>
    </source>
</evidence>
<dbReference type="InterPro" id="IPR043502">
    <property type="entry name" value="DNA/RNA_pol_sf"/>
</dbReference>
<dbReference type="InterPro" id="IPR043128">
    <property type="entry name" value="Rev_trsase/Diguanyl_cyclase"/>
</dbReference>
<dbReference type="PANTHER" id="PTHR48042">
    <property type="entry name" value="ABC TRANSPORTER G FAMILY MEMBER 11"/>
    <property type="match status" value="1"/>
</dbReference>
<keyword evidence="3" id="KW-0813">Transport</keyword>
<dbReference type="Pfam" id="PF03732">
    <property type="entry name" value="Retrotrans_gag"/>
    <property type="match status" value="1"/>
</dbReference>
<dbReference type="InterPro" id="IPR001584">
    <property type="entry name" value="Integrase_cat-core"/>
</dbReference>
<dbReference type="Gene3D" id="3.10.10.10">
    <property type="entry name" value="HIV Type 1 Reverse Transcriptase, subunit A, domain 1"/>
    <property type="match status" value="1"/>
</dbReference>
<dbReference type="PROSITE" id="PS50158">
    <property type="entry name" value="ZF_CCHC"/>
    <property type="match status" value="1"/>
</dbReference>
<feature type="domain" description="Integrase catalytic" evidence="21">
    <location>
        <begin position="1589"/>
        <end position="1728"/>
    </location>
</feature>
<evidence type="ECO:0000259" key="18">
    <source>
        <dbReference type="PROSITE" id="PS50158"/>
    </source>
</evidence>
<feature type="compositionally biased region" description="Basic and acidic residues" evidence="16">
    <location>
        <begin position="976"/>
        <end position="986"/>
    </location>
</feature>
<feature type="transmembrane region" description="Helical" evidence="17">
    <location>
        <begin position="413"/>
        <end position="433"/>
    </location>
</feature>
<dbReference type="SMART" id="SM00382">
    <property type="entry name" value="AAA"/>
    <property type="match status" value="1"/>
</dbReference>
<dbReference type="GO" id="GO:0008270">
    <property type="term" value="F:zinc ion binding"/>
    <property type="evidence" value="ECO:0007669"/>
    <property type="project" value="UniProtKB-KW"/>
</dbReference>
<keyword evidence="23" id="KW-1185">Reference proteome</keyword>
<feature type="compositionally biased region" description="Low complexity" evidence="16">
    <location>
        <begin position="923"/>
        <end position="937"/>
    </location>
</feature>
<feature type="transmembrane region" description="Helical" evidence="17">
    <location>
        <begin position="517"/>
        <end position="540"/>
    </location>
</feature>
<dbReference type="GO" id="GO:0003964">
    <property type="term" value="F:RNA-directed DNA polymerase activity"/>
    <property type="evidence" value="ECO:0007669"/>
    <property type="project" value="UniProtKB-KW"/>
</dbReference>
<evidence type="ECO:0008006" key="24">
    <source>
        <dbReference type="Google" id="ProtNLM"/>
    </source>
</evidence>
<feature type="region of interest" description="Disordered" evidence="16">
    <location>
        <begin position="631"/>
        <end position="669"/>
    </location>
</feature>
<evidence type="ECO:0000256" key="12">
    <source>
        <dbReference type="ARBA" id="ARBA00022918"/>
    </source>
</evidence>
<evidence type="ECO:0000259" key="19">
    <source>
        <dbReference type="PROSITE" id="PS50878"/>
    </source>
</evidence>
<dbReference type="InterPro" id="IPR036397">
    <property type="entry name" value="RNaseH_sf"/>
</dbReference>
<dbReference type="Proteomes" id="UP000829196">
    <property type="component" value="Unassembled WGS sequence"/>
</dbReference>
<evidence type="ECO:0000256" key="15">
    <source>
        <dbReference type="PROSITE-ProRule" id="PRU00047"/>
    </source>
</evidence>
<evidence type="ECO:0000256" key="10">
    <source>
        <dbReference type="ARBA" id="ARBA00022801"/>
    </source>
</evidence>
<dbReference type="InterPro" id="IPR000477">
    <property type="entry name" value="RT_dom"/>
</dbReference>
<keyword evidence="5 17" id="KW-0812">Transmembrane</keyword>
<dbReference type="GO" id="GO:0015074">
    <property type="term" value="P:DNA integration"/>
    <property type="evidence" value="ECO:0007669"/>
    <property type="project" value="InterPro"/>
</dbReference>
<dbReference type="GO" id="GO:0016020">
    <property type="term" value="C:membrane"/>
    <property type="evidence" value="ECO:0007669"/>
    <property type="project" value="UniProtKB-SubCell"/>
</dbReference>
<feature type="domain" description="CCHC-type" evidence="18">
    <location>
        <begin position="958"/>
        <end position="973"/>
    </location>
</feature>
<feature type="compositionally biased region" description="Low complexity" evidence="16">
    <location>
        <begin position="1028"/>
        <end position="1041"/>
    </location>
</feature>
<name>A0A8T3CCM6_DENNO</name>
<evidence type="ECO:0000256" key="8">
    <source>
        <dbReference type="ARBA" id="ARBA00022741"/>
    </source>
</evidence>
<keyword evidence="8" id="KW-0547">Nucleotide-binding</keyword>
<dbReference type="PANTHER" id="PTHR48042:SF20">
    <property type="entry name" value="OS10G0163290 PROTEIN"/>
    <property type="match status" value="1"/>
</dbReference>
<evidence type="ECO:0000256" key="9">
    <source>
        <dbReference type="ARBA" id="ARBA00022759"/>
    </source>
</evidence>
<dbReference type="InterPro" id="IPR005162">
    <property type="entry name" value="Retrotrans_gag_dom"/>
</dbReference>
<keyword evidence="10" id="KW-0378">Hydrolase</keyword>
<feature type="transmembrane region" description="Helical" evidence="17">
    <location>
        <begin position="453"/>
        <end position="479"/>
    </location>
</feature>
<dbReference type="GO" id="GO:0003676">
    <property type="term" value="F:nucleic acid binding"/>
    <property type="evidence" value="ECO:0007669"/>
    <property type="project" value="InterPro"/>
</dbReference>
<dbReference type="GO" id="GO:0004519">
    <property type="term" value="F:endonuclease activity"/>
    <property type="evidence" value="ECO:0007669"/>
    <property type="project" value="UniProtKB-KW"/>
</dbReference>
<dbReference type="Gene3D" id="3.40.50.300">
    <property type="entry name" value="P-loop containing nucleotide triphosphate hydrolases"/>
    <property type="match status" value="1"/>
</dbReference>
<comment type="caution">
    <text evidence="22">The sequence shown here is derived from an EMBL/GenBank/DDBJ whole genome shotgun (WGS) entry which is preliminary data.</text>
</comment>
<dbReference type="GO" id="GO:0140359">
    <property type="term" value="F:ABC-type transporter activity"/>
    <property type="evidence" value="ECO:0007669"/>
    <property type="project" value="InterPro"/>
</dbReference>
<dbReference type="FunFam" id="3.30.70.270:FF:000020">
    <property type="entry name" value="Transposon Tf2-6 polyprotein-like Protein"/>
    <property type="match status" value="1"/>
</dbReference>
<dbReference type="CDD" id="cd03213">
    <property type="entry name" value="ABCG_EPDR"/>
    <property type="match status" value="1"/>
</dbReference>
<keyword evidence="13 17" id="KW-1133">Transmembrane helix</keyword>
<dbReference type="PROSITE" id="PS00211">
    <property type="entry name" value="ABC_TRANSPORTER_1"/>
    <property type="match status" value="1"/>
</dbReference>
<evidence type="ECO:0000256" key="7">
    <source>
        <dbReference type="ARBA" id="ARBA00022722"/>
    </source>
</evidence>
<dbReference type="Pfam" id="PF00098">
    <property type="entry name" value="zf-CCHC"/>
    <property type="match status" value="1"/>
</dbReference>
<dbReference type="InterPro" id="IPR012337">
    <property type="entry name" value="RNaseH-like_sf"/>
</dbReference>
<dbReference type="SUPFAM" id="SSF53098">
    <property type="entry name" value="Ribonuclease H-like"/>
    <property type="match status" value="1"/>
</dbReference>
<evidence type="ECO:0000256" key="1">
    <source>
        <dbReference type="ARBA" id="ARBA00004141"/>
    </source>
</evidence>
<comment type="similarity">
    <text evidence="2">Belongs to the ABC transporter superfamily. ABCG family. Eye pigment precursor importer (TC 3.A.1.204) subfamily.</text>
</comment>
<dbReference type="SMR" id="A0A8T3CCM6"/>
<feature type="transmembrane region" description="Helical" evidence="17">
    <location>
        <begin position="491"/>
        <end position="511"/>
    </location>
</feature>
<evidence type="ECO:0000256" key="4">
    <source>
        <dbReference type="ARBA" id="ARBA00022679"/>
    </source>
</evidence>
<evidence type="ECO:0000259" key="20">
    <source>
        <dbReference type="PROSITE" id="PS50893"/>
    </source>
</evidence>
<feature type="region of interest" description="Disordered" evidence="16">
    <location>
        <begin position="1"/>
        <end position="27"/>
    </location>
</feature>
<feature type="region of interest" description="Disordered" evidence="16">
    <location>
        <begin position="887"/>
        <end position="938"/>
    </location>
</feature>
<evidence type="ECO:0000256" key="3">
    <source>
        <dbReference type="ARBA" id="ARBA00022448"/>
    </source>
</evidence>
<gene>
    <name evidence="22" type="ORF">KFK09_002022</name>
</gene>
<dbReference type="Gene3D" id="4.10.60.10">
    <property type="entry name" value="Zinc finger, CCHC-type"/>
    <property type="match status" value="1"/>
</dbReference>
<dbReference type="Gene3D" id="3.30.70.270">
    <property type="match status" value="2"/>
</dbReference>
<dbReference type="InterPro" id="IPR003439">
    <property type="entry name" value="ABC_transporter-like_ATP-bd"/>
</dbReference>
<dbReference type="InterPro" id="IPR013525">
    <property type="entry name" value="ABC2_TM"/>
</dbReference>
<keyword evidence="12" id="KW-0695">RNA-directed DNA polymerase</keyword>
<evidence type="ECO:0000256" key="5">
    <source>
        <dbReference type="ARBA" id="ARBA00022692"/>
    </source>
</evidence>
<keyword evidence="14 17" id="KW-0472">Membrane</keyword>
<feature type="transmembrane region" description="Helical" evidence="17">
    <location>
        <begin position="377"/>
        <end position="397"/>
    </location>
</feature>
<evidence type="ECO:0000256" key="13">
    <source>
        <dbReference type="ARBA" id="ARBA00022989"/>
    </source>
</evidence>
<dbReference type="Gene3D" id="3.30.420.10">
    <property type="entry name" value="Ribonuclease H-like superfamily/Ribonuclease H"/>
    <property type="match status" value="1"/>
</dbReference>
<evidence type="ECO:0000256" key="17">
    <source>
        <dbReference type="SAM" id="Phobius"/>
    </source>
</evidence>
<dbReference type="InterPro" id="IPR052215">
    <property type="entry name" value="Plant_ABCG"/>
</dbReference>
<dbReference type="InterPro" id="IPR001878">
    <property type="entry name" value="Znf_CCHC"/>
</dbReference>
<keyword evidence="6" id="KW-0548">Nucleotidyltransferase</keyword>
<dbReference type="CDD" id="cd01647">
    <property type="entry name" value="RT_LTR"/>
    <property type="match status" value="1"/>
</dbReference>
<feature type="region of interest" description="Disordered" evidence="16">
    <location>
        <begin position="972"/>
        <end position="1041"/>
    </location>
</feature>
<dbReference type="GO" id="GO:0016887">
    <property type="term" value="F:ATP hydrolysis activity"/>
    <property type="evidence" value="ECO:0007669"/>
    <property type="project" value="InterPro"/>
</dbReference>
<evidence type="ECO:0000256" key="6">
    <source>
        <dbReference type="ARBA" id="ARBA00022695"/>
    </source>
</evidence>
<keyword evidence="11" id="KW-0067">ATP-binding</keyword>
<dbReference type="InterPro" id="IPR041373">
    <property type="entry name" value="RT_RNaseH"/>
</dbReference>
<dbReference type="InterPro" id="IPR003593">
    <property type="entry name" value="AAA+_ATPase"/>
</dbReference>
<dbReference type="Pfam" id="PF01061">
    <property type="entry name" value="ABC2_membrane"/>
    <property type="match status" value="1"/>
</dbReference>
<keyword evidence="7" id="KW-0540">Nuclease</keyword>
<evidence type="ECO:0000256" key="2">
    <source>
        <dbReference type="ARBA" id="ARBA00005814"/>
    </source>
</evidence>
<evidence type="ECO:0000313" key="22">
    <source>
        <dbReference type="EMBL" id="KAI0529472.1"/>
    </source>
</evidence>
<feature type="domain" description="ABC transporter" evidence="20">
    <location>
        <begin position="37"/>
        <end position="282"/>
    </location>
</feature>
<comment type="subcellular location">
    <subcellularLocation>
        <location evidence="1">Membrane</location>
        <topology evidence="1">Multi-pass membrane protein</topology>
    </subcellularLocation>
</comment>
<protein>
    <recommendedName>
        <fullName evidence="24">Reverse transcriptase</fullName>
    </recommendedName>
</protein>
<dbReference type="InterPro" id="IPR017871">
    <property type="entry name" value="ABC_transporter-like_CS"/>
</dbReference>
<dbReference type="OrthoDB" id="66620at2759"/>
<dbReference type="Pfam" id="PF17917">
    <property type="entry name" value="RT_RNaseH"/>
    <property type="match status" value="1"/>
</dbReference>
<dbReference type="GO" id="GO:0005524">
    <property type="term" value="F:ATP binding"/>
    <property type="evidence" value="ECO:0007669"/>
    <property type="project" value="UniProtKB-KW"/>
</dbReference>
<dbReference type="Pfam" id="PF00078">
    <property type="entry name" value="RVT_1"/>
    <property type="match status" value="1"/>
</dbReference>
<evidence type="ECO:0000256" key="11">
    <source>
        <dbReference type="ARBA" id="ARBA00022840"/>
    </source>
</evidence>
<dbReference type="PROSITE" id="PS50893">
    <property type="entry name" value="ABC_TRANSPORTER_2"/>
    <property type="match status" value="1"/>
</dbReference>
<evidence type="ECO:0000259" key="21">
    <source>
        <dbReference type="PROSITE" id="PS50994"/>
    </source>
</evidence>
<accession>A0A8T3CCM6</accession>
<reference evidence="22" key="1">
    <citation type="journal article" date="2022" name="Front. Genet.">
        <title>Chromosome-Scale Assembly of the Dendrobium nobile Genome Provides Insights Into the Molecular Mechanism of the Biosynthesis of the Medicinal Active Ingredient of Dendrobium.</title>
        <authorList>
            <person name="Xu Q."/>
            <person name="Niu S.-C."/>
            <person name="Li K.-L."/>
            <person name="Zheng P.-J."/>
            <person name="Zhang X.-J."/>
            <person name="Jia Y."/>
            <person name="Liu Y."/>
            <person name="Niu Y.-X."/>
            <person name="Yu L.-H."/>
            <person name="Chen D.-F."/>
            <person name="Zhang G.-Q."/>
        </authorList>
    </citation>
    <scope>NUCLEOTIDE SEQUENCE</scope>
    <source>
        <tissue evidence="22">Leaf</tissue>
    </source>
</reference>
<evidence type="ECO:0000256" key="16">
    <source>
        <dbReference type="SAM" id="MobiDB-lite"/>
    </source>
</evidence>
<dbReference type="SUPFAM" id="SSF56672">
    <property type="entry name" value="DNA/RNA polymerases"/>
    <property type="match status" value="1"/>
</dbReference>
<dbReference type="InterPro" id="IPR027417">
    <property type="entry name" value="P-loop_NTPase"/>
</dbReference>
<keyword evidence="15" id="KW-0863">Zinc-finger</keyword>
<keyword evidence="15" id="KW-0479">Metal-binding</keyword>
<organism evidence="22 23">
    <name type="scientific">Dendrobium nobile</name>
    <name type="common">Orchid</name>
    <dbReference type="NCBI Taxonomy" id="94219"/>
    <lineage>
        <taxon>Eukaryota</taxon>
        <taxon>Viridiplantae</taxon>
        <taxon>Streptophyta</taxon>
        <taxon>Embryophyta</taxon>
        <taxon>Tracheophyta</taxon>
        <taxon>Spermatophyta</taxon>
        <taxon>Magnoliopsida</taxon>
        <taxon>Liliopsida</taxon>
        <taxon>Asparagales</taxon>
        <taxon>Orchidaceae</taxon>
        <taxon>Epidendroideae</taxon>
        <taxon>Malaxideae</taxon>
        <taxon>Dendrobiinae</taxon>
        <taxon>Dendrobium</taxon>
    </lineage>
</organism>
<proteinExistence type="inferred from homology"/>
<sequence length="1728" mass="192816">MFSYDVITPSPTPAMDGESPAGEQGPPNAAGGLAVFLTWEDLCVRSVDGKGSESVPILSKVTGMARPGEVLAIMGPSGCGKSTLLDALAGRLASNLRSSGELMVNGRTQILAFGVASYVMQEDILMATLTVREAVHYAAELQLSKTMGREDRLKRAEETLQEMGLSRIAGRRIGGRSSKGISGGQRRRLSICLEMLARPKVLFLDEPSSGLDSAAAFHVMDRIGRMAAREQITVLAAVHQPNAEVFGLFRSVCLLAYGRTVFFGSPGLAKQFFATNGFPCPSLQNPSDHFLRTINKDFENDNEEDIEDGQTTTTSKAIEILVDSYSSSICMLQLLSNIAIIHKMRCGLVKRGSKAGFFTQIVVLTQRSFVNMLRDLGYYWLRFAIYLALCISIGTIYHRNGQNYNSIQAKSSMLGFITSFLTFMAIGGFPSFAEDMKIFRRERLNGHYGVTTFVIANTISSIPYLAFISIVPGAIAYYLAELRGNISHFAYFSLILLTCMMLVEGLMMIVAATVPNFLMGIIIGAGIQGVMMLNGGFFRLPSELPIVLWRYPLYYISFHKFAYYKRHGNEMEEEVDFQKTVSRIVQDDLNRPGTISGILLQNLPRFAPGDFLYISSRPIEDIVQADRHCKKCRPENSSGNRPGRSKLPDPDMTDRQSDSQAAPVGSTAPVAGADTLSQFATLVAQMMSETQSRAVTVRFDDIDRHLQLFLRLKPPRFEGVVEPRAAEEWLRRLEKTFDGMQCPSDKKVPLAVFLLDGEAEHWWEGQQTTRFEGRLNSLITWEEFTEVFRDWFVPPSARQQMQESFLRLVQGSKTVMQYEAEFTALTRYAPQLVSTSAERCYRFLRGLRDSLRQPLVPFHISDFSELVERARLIENDLMATQQRWTASRKRFGGETSGSGSSGKRRFVTGSGSVDSRKSGGSSGTATSTTSSGSVSGAPVCQSCGRRHHGQCYRMAGLCFRCGQPGHRIAECPQAGSDRRSEFRSEGSVRPVSSAGRPRTVPPRPEGFAGRGGGSSSGPRRPPTVQREQSSSVASAPAPVQPRVYSLSQQEARDAPDVVTGCPVFLASVRDLNLEVGSVSEIPVVREFADVFPEELVGLPPDREVEFSIDVFPGTAPISKAPYRMTPKELSELKVQLQELVDRGFVRPSVSPWGAPVLFVKKKDGTLRMCIDYRDLNKVTIKNKYPLPRIDDLFDQLSGSSVFSKIDLRSGYYQVKVKEADVVKTAFSTRYGHYEFLVMSFGVTNASAIFMDLMNRVFREFLDQFVIVFIDDILVYSASEDDHARHLRIVLETLRQHQLYAKFSKCEFWLKSISFLGHVVSEEGISVDPQKIQAVTDWPRPTTVFEVRSFLGMAGYYRKFVKGFSQISTPLTRLTQKSALFVWTPECEASFQTLKDCLTSAPVLALPSGTEGFQVFSDASLKGLGCVLMQNGRIIAYASRQLKPHEKNYPTHDLELAAVVFALKIWRHYLYGVRCEIFTDHKSLKYIFTQKDLNLRQRRWLELIKNYDLTIQYQSGKANVVADALSRKSSGLSDLQLTFDDFLIRDMERLQLEEAQKSDSDYSKLIAQIGSGKTPELQISASGAIFCKNRLWVPVFGDLRQEILHESHHSGYTVHPGSGKIQGHDAIWVVVDRLTKSAHFLPIRQTDPVDRLAQIYVKEIVRLHGVPRVIVSDRDGRFTSRLWKGIQQGLGTKLHFSTTFHPQTDGQSERTIQVLEDLLRLCVLDFGGS</sequence>
<dbReference type="PROSITE" id="PS50878">
    <property type="entry name" value="RT_POL"/>
    <property type="match status" value="1"/>
</dbReference>